<evidence type="ECO:0000313" key="3">
    <source>
        <dbReference type="Proteomes" id="UP001296104"/>
    </source>
</evidence>
<feature type="compositionally biased region" description="Basic and acidic residues" evidence="1">
    <location>
        <begin position="935"/>
        <end position="951"/>
    </location>
</feature>
<feature type="region of interest" description="Disordered" evidence="1">
    <location>
        <begin position="767"/>
        <end position="810"/>
    </location>
</feature>
<name>A0AAI8Z7A5_9PEZI</name>
<feature type="compositionally biased region" description="Polar residues" evidence="1">
    <location>
        <begin position="710"/>
        <end position="723"/>
    </location>
</feature>
<proteinExistence type="predicted"/>
<comment type="caution">
    <text evidence="2">The sequence shown here is derived from an EMBL/GenBank/DDBJ whole genome shotgun (WGS) entry which is preliminary data.</text>
</comment>
<reference evidence="2" key="1">
    <citation type="submission" date="2023-11" db="EMBL/GenBank/DDBJ databases">
        <authorList>
            <person name="Alioto T."/>
            <person name="Alioto T."/>
            <person name="Gomez Garrido J."/>
        </authorList>
    </citation>
    <scope>NUCLEOTIDE SEQUENCE</scope>
</reference>
<feature type="compositionally biased region" description="Acidic residues" evidence="1">
    <location>
        <begin position="331"/>
        <end position="349"/>
    </location>
</feature>
<organism evidence="2 3">
    <name type="scientific">Lecanosticta acicola</name>
    <dbReference type="NCBI Taxonomy" id="111012"/>
    <lineage>
        <taxon>Eukaryota</taxon>
        <taxon>Fungi</taxon>
        <taxon>Dikarya</taxon>
        <taxon>Ascomycota</taxon>
        <taxon>Pezizomycotina</taxon>
        <taxon>Dothideomycetes</taxon>
        <taxon>Dothideomycetidae</taxon>
        <taxon>Mycosphaerellales</taxon>
        <taxon>Mycosphaerellaceae</taxon>
        <taxon>Lecanosticta</taxon>
    </lineage>
</organism>
<evidence type="ECO:0000256" key="1">
    <source>
        <dbReference type="SAM" id="MobiDB-lite"/>
    </source>
</evidence>
<sequence>MDDARAGAMVSPRRRREVRGSGESFPRMRRTTSNISSTSSDMLVAVAGRSQDASQQSPRTSNHFTIPVSRNLARNQQTRPFGTTVGMDGSILKVRFGSRVSKERFRVILRAKPRPVSVASKSAFSAAPGQLIRDEVEQGPNRRGTYSKEYTLQHPDIKFVHRGQGRYVPASDLSQASPATTPVPLSRPRRQVRDHTPASEAIDTDTFDRMIQSLEDHFDAFRRKNNPSAKEKWSPSFRHQYQLILNHLKKTPRQSWPEAIQGIRDIGSRNCVYEWNREMDQHFPVDPPSEAADETEGARARLSRRAKNTLPPIEGRRSQRISDIPRNPYLDSDEDDEEESTEESEDSPDPDQTYTKEYVDAHPNEKFHHTGNGWYKRGPRSNESTASSERRDSTASRPVRHSVGDITDNTTVKSEQLHLYPGLTFHHKGNGWYKVGMAPDGRRGSIVISAEGKPIKRDQLPENSAQMTKHNMLLLDENATVNRDFTLRYPHIEWIHRGQGRYKRKSAVFGNSTPVASSERHSSKAENSSSKDYAESFTSADLRRASDRRRSSKTVTDALGTELEEIVDKDYVDALPEGKSQLRGQGRYARGNKPSAPSTTMDDEPGADGLVSTSYVERHPDETFHHRGQGKWARGLPPPDASNKTAIRGPGAQVKTATPKTGEENEAGEKPPPLNALLRKDEGPMRWPHLHWIYRGGGKWCRQTKEEAQRTANPGQGTGQPKITTARARTDGPEAQLQREALAAENADGVGRVPLYLQRPAKIVRKRSAMSAANEDNGIRSKASSNCRSKAPTPRPPLLPPEADQVTEEDLPSLYKDEWSEPEEDELDEPDKIIRKTFDQIVGAEPFVKALTKHDPAVRSLDSLKLIAGNAQQALRALQDEYLQLDVVVSQQPMHGKKERRPVKGGRQTVEHDVWEDKKEAMLYDYNFDPRKIGYQDPDAQRIQRDEEGRELRRRRRNDLHATAVDYGDGEMTSRRRIKPVSRFDGVVVPPPRKRSRLAANTDDGASPTADPSPNMTPERINTPVPNASAPATVDSQTRGRKDIFPKRIRELRGESVGSTRSDNSNASSSLTKPAGIRKGRPPGSKNQHKRKDAGIKKGPRKPKVNSVEPEAGEPMDGVVPAIVENPSDDMPAAAAAAPDHPMGMGEAVTKAFSLAAARA</sequence>
<accession>A0AAI8Z7A5</accession>
<feature type="compositionally biased region" description="Basic and acidic residues" evidence="1">
    <location>
        <begin position="1038"/>
        <end position="1054"/>
    </location>
</feature>
<evidence type="ECO:0000313" key="2">
    <source>
        <dbReference type="EMBL" id="CAK4033686.1"/>
    </source>
</evidence>
<feature type="region of interest" description="Disordered" evidence="1">
    <location>
        <begin position="168"/>
        <end position="200"/>
    </location>
</feature>
<feature type="region of interest" description="Disordered" evidence="1">
    <location>
        <begin position="1"/>
        <end position="84"/>
    </location>
</feature>
<feature type="region of interest" description="Disordered" evidence="1">
    <location>
        <begin position="624"/>
        <end position="680"/>
    </location>
</feature>
<feature type="region of interest" description="Disordered" evidence="1">
    <location>
        <begin position="577"/>
        <end position="611"/>
    </location>
</feature>
<gene>
    <name evidence="2" type="ORF">LECACI_7A008844</name>
</gene>
<feature type="compositionally biased region" description="Low complexity" evidence="1">
    <location>
        <begin position="31"/>
        <end position="40"/>
    </location>
</feature>
<feature type="region of interest" description="Disordered" evidence="1">
    <location>
        <begin position="704"/>
        <end position="734"/>
    </location>
</feature>
<dbReference type="EMBL" id="CAVMBE010000091">
    <property type="protein sequence ID" value="CAK4033686.1"/>
    <property type="molecule type" value="Genomic_DNA"/>
</dbReference>
<feature type="compositionally biased region" description="Basic residues" evidence="1">
    <location>
        <begin position="1076"/>
        <end position="1104"/>
    </location>
</feature>
<feature type="region of interest" description="Disordered" evidence="1">
    <location>
        <begin position="935"/>
        <end position="1143"/>
    </location>
</feature>
<feature type="compositionally biased region" description="Polar residues" evidence="1">
    <location>
        <begin position="72"/>
        <end position="81"/>
    </location>
</feature>
<feature type="compositionally biased region" description="Polar residues" evidence="1">
    <location>
        <begin position="51"/>
        <end position="64"/>
    </location>
</feature>
<protein>
    <submittedName>
        <fullName evidence="2">Uncharacterized protein</fullName>
    </submittedName>
</protein>
<feature type="region of interest" description="Disordered" evidence="1">
    <location>
        <begin position="282"/>
        <end position="405"/>
    </location>
</feature>
<dbReference type="Proteomes" id="UP001296104">
    <property type="component" value="Unassembled WGS sequence"/>
</dbReference>
<keyword evidence="3" id="KW-1185">Reference proteome</keyword>
<feature type="compositionally biased region" description="Basic and acidic residues" evidence="1">
    <location>
        <begin position="357"/>
        <end position="368"/>
    </location>
</feature>
<feature type="compositionally biased region" description="Low complexity" evidence="1">
    <location>
        <begin position="1059"/>
        <end position="1070"/>
    </location>
</feature>
<feature type="region of interest" description="Disordered" evidence="1">
    <location>
        <begin position="511"/>
        <end position="555"/>
    </location>
</feature>
<dbReference type="AlphaFoldDB" id="A0AAI8Z7A5"/>